<feature type="coiled-coil region" evidence="1">
    <location>
        <begin position="428"/>
        <end position="455"/>
    </location>
</feature>
<protein>
    <submittedName>
        <fullName evidence="3">Uncharacterized protein</fullName>
    </submittedName>
</protein>
<name>A0AA36ICS4_9DINO</name>
<organism evidence="3 4">
    <name type="scientific">Effrenium voratum</name>
    <dbReference type="NCBI Taxonomy" id="2562239"/>
    <lineage>
        <taxon>Eukaryota</taxon>
        <taxon>Sar</taxon>
        <taxon>Alveolata</taxon>
        <taxon>Dinophyceae</taxon>
        <taxon>Suessiales</taxon>
        <taxon>Symbiodiniaceae</taxon>
        <taxon>Effrenium</taxon>
    </lineage>
</organism>
<feature type="region of interest" description="Disordered" evidence="2">
    <location>
        <begin position="350"/>
        <end position="369"/>
    </location>
</feature>
<feature type="compositionally biased region" description="Polar residues" evidence="2">
    <location>
        <begin position="548"/>
        <end position="558"/>
    </location>
</feature>
<feature type="compositionally biased region" description="Basic and acidic residues" evidence="2">
    <location>
        <begin position="518"/>
        <end position="530"/>
    </location>
</feature>
<feature type="region of interest" description="Disordered" evidence="2">
    <location>
        <begin position="155"/>
        <end position="178"/>
    </location>
</feature>
<feature type="coiled-coil region" evidence="1">
    <location>
        <begin position="234"/>
        <end position="261"/>
    </location>
</feature>
<gene>
    <name evidence="3" type="ORF">EVOR1521_LOCUS11267</name>
</gene>
<evidence type="ECO:0000313" key="3">
    <source>
        <dbReference type="EMBL" id="CAJ1384386.1"/>
    </source>
</evidence>
<feature type="region of interest" description="Disordered" evidence="2">
    <location>
        <begin position="518"/>
        <end position="558"/>
    </location>
</feature>
<keyword evidence="4" id="KW-1185">Reference proteome</keyword>
<reference evidence="3" key="1">
    <citation type="submission" date="2023-08" db="EMBL/GenBank/DDBJ databases">
        <authorList>
            <person name="Chen Y."/>
            <person name="Shah S."/>
            <person name="Dougan E. K."/>
            <person name="Thang M."/>
            <person name="Chan C."/>
        </authorList>
    </citation>
    <scope>NUCLEOTIDE SEQUENCE</scope>
</reference>
<dbReference type="EMBL" id="CAUJNA010001112">
    <property type="protein sequence ID" value="CAJ1384386.1"/>
    <property type="molecule type" value="Genomic_DNA"/>
</dbReference>
<dbReference type="Proteomes" id="UP001178507">
    <property type="component" value="Unassembled WGS sequence"/>
</dbReference>
<dbReference type="AlphaFoldDB" id="A0AA36ICS4"/>
<proteinExistence type="predicted"/>
<comment type="caution">
    <text evidence="3">The sequence shown here is derived from an EMBL/GenBank/DDBJ whole genome shotgun (WGS) entry which is preliminary data.</text>
</comment>
<evidence type="ECO:0000256" key="1">
    <source>
        <dbReference type="SAM" id="Coils"/>
    </source>
</evidence>
<keyword evidence="1" id="KW-0175">Coiled coil</keyword>
<feature type="compositionally biased region" description="Basic and acidic residues" evidence="2">
    <location>
        <begin position="168"/>
        <end position="178"/>
    </location>
</feature>
<sequence>MAKMLTGYGLDVKVEHETVPPSPGSFASEDSDRLDLFTESLQRLSHQVRQQEDRQLAYHHQMVRIQGTLQSLQEDRETSFGGASAARLQTLERGQAAVAAGAQRAMQLALKAAEAQQAMCEQQDELQGRCSFEGRRGKEQLELLERRFTQLEEELDKVKPQSQQLARMDQHEASQRRSEQRLERALEELDSRIAQEVKDCSQRVTRLETLAREESSIQACERIERQMAAHEEAGRVHKERLARLEAMLEAQKKELEAHECIQPEPNMQSQERLGLLEETVRKHGQQLEATDVALADLQTMAGESLLGGCLEGDGEGSEDLAFEGLAMRAKMQQEAISRLEEQMQRFLPKTQDKEDVEAKSEEVHDKPNTGVAELRRRVEDLQEVLDEQRLTQLRQMATSLPELGAQMQRLGMQHAEVAAKTESFEVRLDLTRTNLETQEQRLQSLGERVDRALDRQGPGAPILLERQNKMKSLKQVHFDAVLPKEMDVSFEPKIAPATKLSTDAAKVLQKVEDLAKEAKHRREDTCKPEAEAQAVLSGDDPLPESPAARTSISDFTGC</sequence>
<evidence type="ECO:0000256" key="2">
    <source>
        <dbReference type="SAM" id="MobiDB-lite"/>
    </source>
</evidence>
<accession>A0AA36ICS4</accession>
<evidence type="ECO:0000313" key="4">
    <source>
        <dbReference type="Proteomes" id="UP001178507"/>
    </source>
</evidence>